<name>A0AAF0TW79_SOLVR</name>
<keyword evidence="2" id="KW-1185">Reference proteome</keyword>
<evidence type="ECO:0000313" key="1">
    <source>
        <dbReference type="EMBL" id="WMV28540.1"/>
    </source>
</evidence>
<protein>
    <submittedName>
        <fullName evidence="1">Uncharacterized protein</fullName>
    </submittedName>
</protein>
<proteinExistence type="predicted"/>
<gene>
    <name evidence="1" type="ORF">MTR67_021925</name>
</gene>
<dbReference type="AlphaFoldDB" id="A0AAF0TW79"/>
<accession>A0AAF0TW79</accession>
<dbReference type="Proteomes" id="UP001234989">
    <property type="component" value="Chromosome 5"/>
</dbReference>
<feature type="non-terminal residue" evidence="1">
    <location>
        <position position="1"/>
    </location>
</feature>
<reference evidence="1" key="1">
    <citation type="submission" date="2023-08" db="EMBL/GenBank/DDBJ databases">
        <title>A de novo genome assembly of Solanum verrucosum Schlechtendal, a Mexican diploid species geographically isolated from the other diploid A-genome species in potato relatives.</title>
        <authorList>
            <person name="Hosaka K."/>
        </authorList>
    </citation>
    <scope>NUCLEOTIDE SEQUENCE</scope>
    <source>
        <tissue evidence="1">Young leaves</tissue>
    </source>
</reference>
<dbReference type="EMBL" id="CP133616">
    <property type="protein sequence ID" value="WMV28540.1"/>
    <property type="molecule type" value="Genomic_DNA"/>
</dbReference>
<evidence type="ECO:0000313" key="2">
    <source>
        <dbReference type="Proteomes" id="UP001234989"/>
    </source>
</evidence>
<organism evidence="1 2">
    <name type="scientific">Solanum verrucosum</name>
    <dbReference type="NCBI Taxonomy" id="315347"/>
    <lineage>
        <taxon>Eukaryota</taxon>
        <taxon>Viridiplantae</taxon>
        <taxon>Streptophyta</taxon>
        <taxon>Embryophyta</taxon>
        <taxon>Tracheophyta</taxon>
        <taxon>Spermatophyta</taxon>
        <taxon>Magnoliopsida</taxon>
        <taxon>eudicotyledons</taxon>
        <taxon>Gunneridae</taxon>
        <taxon>Pentapetalae</taxon>
        <taxon>asterids</taxon>
        <taxon>lamiids</taxon>
        <taxon>Solanales</taxon>
        <taxon>Solanaceae</taxon>
        <taxon>Solanoideae</taxon>
        <taxon>Solaneae</taxon>
        <taxon>Solanum</taxon>
    </lineage>
</organism>
<sequence>FPHVPDMIFAFLIGQVCMYKSTVLINPCVCEGSRMWHVWSLRGHEYHWSHKPMTA</sequence>